<dbReference type="Gene3D" id="3.10.450.50">
    <property type="match status" value="1"/>
</dbReference>
<dbReference type="RefSeq" id="WP_095525141.1">
    <property type="nucleotide sequence ID" value="NZ_MDUX01000042.1"/>
</dbReference>
<evidence type="ECO:0000313" key="5">
    <source>
        <dbReference type="Proteomes" id="UP000216107"/>
    </source>
</evidence>
<organism evidence="4 5">
    <name type="scientific">Candidatus Dactylopiibacterium carminicum</name>
    <dbReference type="NCBI Taxonomy" id="857335"/>
    <lineage>
        <taxon>Bacteria</taxon>
        <taxon>Pseudomonadati</taxon>
        <taxon>Pseudomonadota</taxon>
        <taxon>Betaproteobacteria</taxon>
        <taxon>Rhodocyclales</taxon>
        <taxon>Rhodocyclaceae</taxon>
        <taxon>Candidatus Dactylopiibacterium</taxon>
    </lineage>
</organism>
<dbReference type="Pfam" id="PF17775">
    <property type="entry name" value="YchJ_M-like"/>
    <property type="match status" value="1"/>
</dbReference>
<dbReference type="HAMAP" id="MF_00612">
    <property type="entry name" value="UPF0225"/>
    <property type="match status" value="1"/>
</dbReference>
<dbReference type="PANTHER" id="PTHR33747:SF1">
    <property type="entry name" value="ADENYLATE CYCLASE-ASSOCIATED CAP C-TERMINAL DOMAIN-CONTAINING PROTEIN"/>
    <property type="match status" value="1"/>
</dbReference>
<dbReference type="SUPFAM" id="SSF54427">
    <property type="entry name" value="NTF2-like"/>
    <property type="match status" value="1"/>
</dbReference>
<dbReference type="AlphaFoldDB" id="A0A272EQL4"/>
<dbReference type="PANTHER" id="PTHR33747">
    <property type="entry name" value="UPF0225 PROTEIN SCO1677"/>
    <property type="match status" value="1"/>
</dbReference>
<dbReference type="Proteomes" id="UP000623509">
    <property type="component" value="Unassembled WGS sequence"/>
</dbReference>
<proteinExistence type="inferred from homology"/>
<evidence type="ECO:0000313" key="6">
    <source>
        <dbReference type="Proteomes" id="UP000623509"/>
    </source>
</evidence>
<evidence type="ECO:0000313" key="3">
    <source>
        <dbReference type="EMBL" id="KAF7598622.1"/>
    </source>
</evidence>
<dbReference type="SUPFAM" id="SSF103642">
    <property type="entry name" value="Sec-C motif"/>
    <property type="match status" value="1"/>
</dbReference>
<accession>A0A272EQL4</accession>
<comment type="caution">
    <text evidence="4">The sequence shown here is derived from an EMBL/GenBank/DDBJ whole genome shotgun (WGS) entry which is preliminary data.</text>
</comment>
<dbReference type="EMBL" id="MDUX01000042">
    <property type="protein sequence ID" value="KAF7598622.1"/>
    <property type="molecule type" value="Genomic_DNA"/>
</dbReference>
<dbReference type="OrthoDB" id="21421at2"/>
<dbReference type="InterPro" id="IPR032710">
    <property type="entry name" value="NTF2-like_dom_sf"/>
</dbReference>
<name>A0A272EQL4_9RHOO</name>
<dbReference type="InterPro" id="IPR048469">
    <property type="entry name" value="YchJ-like_M"/>
</dbReference>
<dbReference type="Proteomes" id="UP000216107">
    <property type="component" value="Unassembled WGS sequence"/>
</dbReference>
<evidence type="ECO:0000313" key="4">
    <source>
        <dbReference type="EMBL" id="PAS92388.1"/>
    </source>
</evidence>
<dbReference type="InterPro" id="IPR023006">
    <property type="entry name" value="YchJ-like"/>
</dbReference>
<gene>
    <name evidence="3" type="ORF">BGI27_12125</name>
    <name evidence="4" type="ORF">CGU29_11680</name>
</gene>
<reference evidence="3 6" key="1">
    <citation type="submission" date="2016-08" db="EMBL/GenBank/DDBJ databases">
        <title>Candidatus Dactylopiibacterium carminicum genome sequence.</title>
        <authorList>
            <person name="Ramirez-Puebla S.T."/>
            <person name="Ormeno-Orrillo E."/>
            <person name="Vera-Ponce De Leon A."/>
            <person name="Luis L."/>
            <person name="Sanchez-Flores A."/>
            <person name="Monica R."/>
            <person name="Martinez-Romero E."/>
        </authorList>
    </citation>
    <scope>NUCLEOTIDE SEQUENCE [LARGE SCALE GENOMIC DNA]</scope>
    <source>
        <strain evidence="3">END1</strain>
    </source>
</reference>
<evidence type="ECO:0000259" key="2">
    <source>
        <dbReference type="Pfam" id="PF17775"/>
    </source>
</evidence>
<reference evidence="4 5" key="2">
    <citation type="submission" date="2017-07" db="EMBL/GenBank/DDBJ databases">
        <title>Candidatus Dactylopiibacterium carminicum, a nitrogen-fixing symbiont of the cochineal insect Dactylopius coccus and Dactylopius opuntiae (Hemiptera: Coccoidea: Dactylopiidae).</title>
        <authorList>
            <person name="Vera A."/>
        </authorList>
    </citation>
    <scope>NUCLEOTIDE SEQUENCE [LARGE SCALE GENOMIC DNA]</scope>
    <source>
        <strain evidence="4 5">NFDCM</strain>
    </source>
</reference>
<sequence>MNGKTMREPCPCGNGKPYMDCCGRWHAGAAAPSPEALMRSRYTAFALGLEAYLLATWHPSTRPATLDLAVSPQARWIGLQILAAPAAEGVSGEVSFVARCRIGGRAERLQECSRFVREEGRWYYLDGDVV</sequence>
<dbReference type="EMBL" id="NMRN01000039">
    <property type="protein sequence ID" value="PAS92388.1"/>
    <property type="molecule type" value="Genomic_DNA"/>
</dbReference>
<feature type="domain" description="YchJ-like middle NTF2-like" evidence="2">
    <location>
        <begin position="33"/>
        <end position="127"/>
    </location>
</feature>
<keyword evidence="6" id="KW-1185">Reference proteome</keyword>
<evidence type="ECO:0000256" key="1">
    <source>
        <dbReference type="HAMAP-Rule" id="MF_00612"/>
    </source>
</evidence>
<protein>
    <recommendedName>
        <fullName evidence="1">UPF0225 protein BGI27_12125</fullName>
    </recommendedName>
</protein>
<comment type="similarity">
    <text evidence="1">Belongs to the UPF0225 family.</text>
</comment>